<dbReference type="InterPro" id="IPR004843">
    <property type="entry name" value="Calcineurin-like_PHP"/>
</dbReference>
<dbReference type="RefSeq" id="WP_141887762.1">
    <property type="nucleotide sequence ID" value="NZ_BAAAUY010000003.1"/>
</dbReference>
<dbReference type="SUPFAM" id="SSF56300">
    <property type="entry name" value="Metallo-dependent phosphatases"/>
    <property type="match status" value="1"/>
</dbReference>
<dbReference type="Proteomes" id="UP000319094">
    <property type="component" value="Unassembled WGS sequence"/>
</dbReference>
<dbReference type="OrthoDB" id="9770043at2"/>
<evidence type="ECO:0000256" key="1">
    <source>
        <dbReference type="SAM" id="MobiDB-lite"/>
    </source>
</evidence>
<keyword evidence="2" id="KW-0812">Transmembrane</keyword>
<feature type="signal peptide" evidence="3">
    <location>
        <begin position="1"/>
        <end position="21"/>
    </location>
</feature>
<reference evidence="6 7" key="1">
    <citation type="submission" date="2019-06" db="EMBL/GenBank/DDBJ databases">
        <title>Sequencing the genomes of 1000 actinobacteria strains.</title>
        <authorList>
            <person name="Klenk H.-P."/>
        </authorList>
    </citation>
    <scope>NUCLEOTIDE SEQUENCE [LARGE SCALE GENOMIC DNA]</scope>
    <source>
        <strain evidence="6 7">DSM 8803</strain>
    </source>
</reference>
<evidence type="ECO:0000256" key="2">
    <source>
        <dbReference type="SAM" id="Phobius"/>
    </source>
</evidence>
<keyword evidence="2" id="KW-1133">Transmembrane helix</keyword>
<evidence type="ECO:0000313" key="6">
    <source>
        <dbReference type="EMBL" id="TQL44596.1"/>
    </source>
</evidence>
<evidence type="ECO:0000259" key="5">
    <source>
        <dbReference type="Pfam" id="PF13290"/>
    </source>
</evidence>
<feature type="compositionally biased region" description="Gly residues" evidence="1">
    <location>
        <begin position="743"/>
        <end position="752"/>
    </location>
</feature>
<dbReference type="Pfam" id="PF13290">
    <property type="entry name" value="CHB_HEX_C_1"/>
    <property type="match status" value="1"/>
</dbReference>
<dbReference type="EMBL" id="VFON01000001">
    <property type="protein sequence ID" value="TQL44596.1"/>
    <property type="molecule type" value="Genomic_DNA"/>
</dbReference>
<evidence type="ECO:0000256" key="3">
    <source>
        <dbReference type="SAM" id="SignalP"/>
    </source>
</evidence>
<dbReference type="Gene3D" id="3.60.21.10">
    <property type="match status" value="1"/>
</dbReference>
<keyword evidence="2" id="KW-0472">Membrane</keyword>
<evidence type="ECO:0000259" key="4">
    <source>
        <dbReference type="Pfam" id="PF00149"/>
    </source>
</evidence>
<gene>
    <name evidence="6" type="ORF">FB468_2657</name>
</gene>
<feature type="region of interest" description="Disordered" evidence="1">
    <location>
        <begin position="731"/>
        <end position="771"/>
    </location>
</feature>
<organism evidence="6 7">
    <name type="scientific">Leucobacter komagatae</name>
    <dbReference type="NCBI Taxonomy" id="55969"/>
    <lineage>
        <taxon>Bacteria</taxon>
        <taxon>Bacillati</taxon>
        <taxon>Actinomycetota</taxon>
        <taxon>Actinomycetes</taxon>
        <taxon>Micrococcales</taxon>
        <taxon>Microbacteriaceae</taxon>
        <taxon>Leucobacter</taxon>
    </lineage>
</organism>
<dbReference type="GO" id="GO:0016787">
    <property type="term" value="F:hydrolase activity"/>
    <property type="evidence" value="ECO:0007669"/>
    <property type="project" value="InterPro"/>
</dbReference>
<dbReference type="InterPro" id="IPR029052">
    <property type="entry name" value="Metallo-depent_PP-like"/>
</dbReference>
<protein>
    <submittedName>
        <fullName evidence="6">Chitobiase/beta-hexosaminidase-like protein</fullName>
    </submittedName>
</protein>
<dbReference type="InterPro" id="IPR059177">
    <property type="entry name" value="GH29D-like_dom"/>
</dbReference>
<comment type="caution">
    <text evidence="6">The sequence shown here is derived from an EMBL/GenBank/DDBJ whole genome shotgun (WGS) entry which is preliminary data.</text>
</comment>
<keyword evidence="3" id="KW-0732">Signal</keyword>
<dbReference type="AlphaFoldDB" id="A0A542Y939"/>
<dbReference type="Pfam" id="PF00149">
    <property type="entry name" value="Metallophos"/>
    <property type="match status" value="1"/>
</dbReference>
<feature type="chain" id="PRO_5039474607" evidence="3">
    <location>
        <begin position="22"/>
        <end position="802"/>
    </location>
</feature>
<evidence type="ECO:0000313" key="7">
    <source>
        <dbReference type="Proteomes" id="UP000319094"/>
    </source>
</evidence>
<feature type="domain" description="GH29D-like beta-sandwich" evidence="5">
    <location>
        <begin position="45"/>
        <end position="103"/>
    </location>
</feature>
<proteinExistence type="predicted"/>
<accession>A0A542Y939</accession>
<keyword evidence="7" id="KW-1185">Reference proteome</keyword>
<feature type="domain" description="Calcineurin-like phosphoesterase" evidence="4">
    <location>
        <begin position="123"/>
        <end position="312"/>
    </location>
</feature>
<feature type="transmembrane region" description="Helical" evidence="2">
    <location>
        <begin position="775"/>
        <end position="796"/>
    </location>
</feature>
<sequence length="802" mass="84050">MSIGRIAGIALAGVALLGAQAALPPSTAAAAVTQSEVAAPAASLESGRYVGPQTITFTAQPGAEIRYTLDGTHPTRQSPLASGPISVERTANVTAVAFTDRSESLPTIRGILVKTAEEPLSQFAVMSDIHLSTGTGPAWDKWAGYFDTLKRIMPSPDAIISNGDQINDNNFNTASDHQYPRTMLEQNLARTGMTDTKVMMSFGNHDDRVYRMAEQYPDAWFPGETGYYESEINGFPAFVVNTEAWNSTQASWLYGRLDAISKDPATQGQPIFVFGHRPIPATVWDGAQASNSGLKQNLSAFPQVVYFSGHSHLNITDERSIHQQDFTSVNEGSMSYGENDGKFQAFGAGLARDATIPTAQSVVVDVYADRIEIDRINYAADPGRTYTDEGVWSFQEKPPFNSSGSLAGPTWTVARGATPAETKAKFAYTQANRNAVAPSWGEAQPTVRQTETGPVLRLPQAGDDQFTSEYTLVVKDAQTGATTTLVPANGRIYSDYVVAPKPAVLDIPLAVRAGDRVGQPIDRALELGRSYEATLTAYDSYGNKSAPHTFTFTAGDVDRSAIDEAETAATPVLDRVERVLGLQSPAEPEDFGYAVADVAAATAAAAELRELFEAKPATQDAADSTAWAATDAAGALDAMLTPVNRADLAAAITEARTALGLPASAESEARDAAAETAGAAEKAGAAAEKALRAELGEAEELQQTLNVAQGAIDAAAAELREALRVWRNAAEEGEPGTTEPGASGPGASGPGTEGSTTAPGKGSGNDPLANTGATVFAGVGALAVVALGAGGALLAARRLRRD</sequence>
<name>A0A542Y939_9MICO</name>